<proteinExistence type="predicted"/>
<accession>A0AAP0IA58</accession>
<evidence type="ECO:0000313" key="3">
    <source>
        <dbReference type="Proteomes" id="UP001419268"/>
    </source>
</evidence>
<evidence type="ECO:0000256" key="1">
    <source>
        <dbReference type="SAM" id="MobiDB-lite"/>
    </source>
</evidence>
<reference evidence="2 3" key="1">
    <citation type="submission" date="2024-01" db="EMBL/GenBank/DDBJ databases">
        <title>Genome assemblies of Stephania.</title>
        <authorList>
            <person name="Yang L."/>
        </authorList>
    </citation>
    <scope>NUCLEOTIDE SEQUENCE [LARGE SCALE GENOMIC DNA]</scope>
    <source>
        <strain evidence="2">JXDWG</strain>
        <tissue evidence="2">Leaf</tissue>
    </source>
</reference>
<organism evidence="2 3">
    <name type="scientific">Stephania cephalantha</name>
    <dbReference type="NCBI Taxonomy" id="152367"/>
    <lineage>
        <taxon>Eukaryota</taxon>
        <taxon>Viridiplantae</taxon>
        <taxon>Streptophyta</taxon>
        <taxon>Embryophyta</taxon>
        <taxon>Tracheophyta</taxon>
        <taxon>Spermatophyta</taxon>
        <taxon>Magnoliopsida</taxon>
        <taxon>Ranunculales</taxon>
        <taxon>Menispermaceae</taxon>
        <taxon>Menispermoideae</taxon>
        <taxon>Cissampelideae</taxon>
        <taxon>Stephania</taxon>
    </lineage>
</organism>
<evidence type="ECO:0000313" key="2">
    <source>
        <dbReference type="EMBL" id="KAK9111500.1"/>
    </source>
</evidence>
<dbReference type="EMBL" id="JBBNAG010000008">
    <property type="protein sequence ID" value="KAK9111500.1"/>
    <property type="molecule type" value="Genomic_DNA"/>
</dbReference>
<feature type="region of interest" description="Disordered" evidence="1">
    <location>
        <begin position="1"/>
        <end position="32"/>
    </location>
</feature>
<protein>
    <submittedName>
        <fullName evidence="2">Uncharacterized protein</fullName>
    </submittedName>
</protein>
<dbReference type="Proteomes" id="UP001419268">
    <property type="component" value="Unassembled WGS sequence"/>
</dbReference>
<keyword evidence="3" id="KW-1185">Reference proteome</keyword>
<comment type="caution">
    <text evidence="2">The sequence shown here is derived from an EMBL/GenBank/DDBJ whole genome shotgun (WGS) entry which is preliminary data.</text>
</comment>
<sequence length="60" mass="6724">MKLYMPLPCAKNRSPNLTEPLSSAPPPQVPPSLSKWYPTHPYKTRETKVRLICGSMIGVD</sequence>
<gene>
    <name evidence="2" type="ORF">Scep_019019</name>
</gene>
<name>A0AAP0IA58_9MAGN</name>
<dbReference type="AlphaFoldDB" id="A0AAP0IA58"/>